<keyword evidence="3" id="KW-0067">ATP-binding</keyword>
<accession>A0A7S2ZBW5</accession>
<sequence>MLCHPLKQAFRRLPSWIGYGRMSEEPSNEVHGYVHELPAVEGVTKRRRPAFGRRNYWCRTFGASVELYNRRGDLLPKLRVVAADVEIGVDNKTLVLDGIVLVVHDVAMISDWRYWLVSAREHSLSKYYTLQREIGQGKSCKVFLASTISSNDLLAVRVLDLNGRKAKETAILLRREVHFLRFVRSPFVVRAYDFFVDKDSAQIVAELMDYGSIGSVMEKEVVQSLTERQVAWIMFQVLSGLRDLHGMGVIHRDVSLHSVMMQYNPGNPDTPIVKLADLGLACSSANTHAEDFVVGALVNIAPEVFRKQKCGKEVDLWASGLLCYHLLVGHHPLRKMDRADIAFELGTRGRILYREQEWTGVSRAARDFTEALLEFEPAKRTNTEAALVHSFLAEAAQRFNHMTRVPAIRPKGRNLQAGSLFGQGSRHC</sequence>
<evidence type="ECO:0000259" key="4">
    <source>
        <dbReference type="PROSITE" id="PS50011"/>
    </source>
</evidence>
<dbReference type="SUPFAM" id="SSF56112">
    <property type="entry name" value="Protein kinase-like (PK-like)"/>
    <property type="match status" value="1"/>
</dbReference>
<dbReference type="InterPro" id="IPR011009">
    <property type="entry name" value="Kinase-like_dom_sf"/>
</dbReference>
<evidence type="ECO:0000256" key="1">
    <source>
        <dbReference type="ARBA" id="ARBA00008874"/>
    </source>
</evidence>
<dbReference type="PANTHER" id="PTHR45832">
    <property type="entry name" value="SERINE/THREONINE-PROTEIN KINASE SAMKA-RELATED-RELATED"/>
    <property type="match status" value="1"/>
</dbReference>
<evidence type="ECO:0000256" key="2">
    <source>
        <dbReference type="ARBA" id="ARBA00022741"/>
    </source>
</evidence>
<dbReference type="PROSITE" id="PS50011">
    <property type="entry name" value="PROTEIN_KINASE_DOM"/>
    <property type="match status" value="1"/>
</dbReference>
<reference evidence="5" key="1">
    <citation type="submission" date="2021-01" db="EMBL/GenBank/DDBJ databases">
        <authorList>
            <person name="Corre E."/>
            <person name="Pelletier E."/>
            <person name="Niang G."/>
            <person name="Scheremetjew M."/>
            <person name="Finn R."/>
            <person name="Kale V."/>
            <person name="Holt S."/>
            <person name="Cochrane G."/>
            <person name="Meng A."/>
            <person name="Brown T."/>
            <person name="Cohen L."/>
        </authorList>
    </citation>
    <scope>NUCLEOTIDE SEQUENCE</scope>
    <source>
        <strain evidence="5">CCMP 769</strain>
    </source>
</reference>
<dbReference type="GO" id="GO:0004672">
    <property type="term" value="F:protein kinase activity"/>
    <property type="evidence" value="ECO:0007669"/>
    <property type="project" value="InterPro"/>
</dbReference>
<evidence type="ECO:0000256" key="3">
    <source>
        <dbReference type="ARBA" id="ARBA00022840"/>
    </source>
</evidence>
<dbReference type="PANTHER" id="PTHR45832:SF22">
    <property type="entry name" value="SERINE_THREONINE-PROTEIN KINASE SAMKA-RELATED"/>
    <property type="match status" value="1"/>
</dbReference>
<comment type="similarity">
    <text evidence="1">Belongs to the protein kinase superfamily. STE Ser/Thr protein kinase family. STE20 subfamily.</text>
</comment>
<gene>
    <name evidence="5" type="ORF">RMAR00112_LOCUS2201</name>
</gene>
<organism evidence="5">
    <name type="scientific">Rhodosorus marinus</name>
    <dbReference type="NCBI Taxonomy" id="101924"/>
    <lineage>
        <taxon>Eukaryota</taxon>
        <taxon>Rhodophyta</taxon>
        <taxon>Stylonematophyceae</taxon>
        <taxon>Stylonematales</taxon>
        <taxon>Stylonemataceae</taxon>
        <taxon>Rhodosorus</taxon>
    </lineage>
</organism>
<keyword evidence="2" id="KW-0547">Nucleotide-binding</keyword>
<dbReference type="InterPro" id="IPR000719">
    <property type="entry name" value="Prot_kinase_dom"/>
</dbReference>
<dbReference type="Gene3D" id="1.10.510.10">
    <property type="entry name" value="Transferase(Phosphotransferase) domain 1"/>
    <property type="match status" value="1"/>
</dbReference>
<protein>
    <recommendedName>
        <fullName evidence="4">Protein kinase domain-containing protein</fullName>
    </recommendedName>
</protein>
<dbReference type="Gene3D" id="3.30.200.20">
    <property type="entry name" value="Phosphorylase Kinase, domain 1"/>
    <property type="match status" value="1"/>
</dbReference>
<dbReference type="GO" id="GO:0005524">
    <property type="term" value="F:ATP binding"/>
    <property type="evidence" value="ECO:0007669"/>
    <property type="project" value="UniProtKB-KW"/>
</dbReference>
<dbReference type="EMBL" id="HBHW01002957">
    <property type="protein sequence ID" value="CAE0034257.1"/>
    <property type="molecule type" value="Transcribed_RNA"/>
</dbReference>
<evidence type="ECO:0000313" key="5">
    <source>
        <dbReference type="EMBL" id="CAE0034257.1"/>
    </source>
</evidence>
<dbReference type="AlphaFoldDB" id="A0A7S2ZBW5"/>
<dbReference type="InterPro" id="IPR051931">
    <property type="entry name" value="PAK3-like"/>
</dbReference>
<name>A0A7S2ZBW5_9RHOD</name>
<feature type="domain" description="Protein kinase" evidence="4">
    <location>
        <begin position="128"/>
        <end position="392"/>
    </location>
</feature>
<dbReference type="Pfam" id="PF00069">
    <property type="entry name" value="Pkinase"/>
    <property type="match status" value="1"/>
</dbReference>
<proteinExistence type="inferred from homology"/>